<dbReference type="InterPro" id="IPR053138">
    <property type="entry name" value="N-alpha-Ac-DABA_deacetylase"/>
</dbReference>
<dbReference type="EMBL" id="FNDD01000021">
    <property type="protein sequence ID" value="SDH60163.1"/>
    <property type="molecule type" value="Genomic_DNA"/>
</dbReference>
<comment type="cofactor">
    <cofactor evidence="1">
        <name>Zn(2+)</name>
        <dbReference type="ChEBI" id="CHEBI:29105"/>
    </cofactor>
</comment>
<accession>A0A1G8DR71</accession>
<dbReference type="STRING" id="861298.SAMN04488136_12123"/>
<evidence type="ECO:0000256" key="1">
    <source>
        <dbReference type="ARBA" id="ARBA00001947"/>
    </source>
</evidence>
<evidence type="ECO:0000256" key="2">
    <source>
        <dbReference type="ARBA" id="ARBA00022723"/>
    </source>
</evidence>
<reference evidence="6 7" key="1">
    <citation type="submission" date="2016-10" db="EMBL/GenBank/DDBJ databases">
        <authorList>
            <person name="de Groot N.N."/>
        </authorList>
    </citation>
    <scope>NUCLEOTIDE SEQUENCE [LARGE SCALE GENOMIC DNA]</scope>
    <source>
        <strain evidence="6 7">CGMCC 1.10228</strain>
    </source>
</reference>
<keyword evidence="7" id="KW-1185">Reference proteome</keyword>
<protein>
    <recommendedName>
        <fullName evidence="5">Succinylglutamate desuccinylase/Aspartoacylase catalytic domain-containing protein</fullName>
    </recommendedName>
</protein>
<evidence type="ECO:0000256" key="4">
    <source>
        <dbReference type="ARBA" id="ARBA00022833"/>
    </source>
</evidence>
<dbReference type="CDD" id="cd06250">
    <property type="entry name" value="M14_PaAOTO_like"/>
    <property type="match status" value="1"/>
</dbReference>
<proteinExistence type="predicted"/>
<sequence length="370" mass="40932">MKHQQTPLISPAPGTQRVVDSFHFGDPSLGKKAYLQSSLHADELPGMYVLYKLKQSLKLLEQQHRLRGEIVLVPVANPIGQNQHLMDVHLGRYELENGTNFNRGYLDTYCQVKKRIAPKLSLDAEENKHSVRSAIKAELEDWPVKNEFESLQQALQLLSHDADIMLDLHCDFEAALHLYSTEYSWPKIEPLARLMGSEINMLADETGGNPFDSSIDMVWKRLKDDFGESIPDGCCAATVELRGQLDVSDDYADQDVQAILGYLQLNGFISGKAPTLPVIEAPSCELTCVETLSTKQGGLLVLKVEPGQWIQAGQVFAEVIDPISDKVEQVIATQAGRVYSRSNRRMATAGMLVGNVAGSTPIRSGYLLAP</sequence>
<name>A0A1G8DR71_9VIBR</name>
<dbReference type="Pfam" id="PF24827">
    <property type="entry name" value="AstE_AspA_cat"/>
    <property type="match status" value="1"/>
</dbReference>
<dbReference type="GO" id="GO:0046872">
    <property type="term" value="F:metal ion binding"/>
    <property type="evidence" value="ECO:0007669"/>
    <property type="project" value="UniProtKB-KW"/>
</dbReference>
<dbReference type="PANTHER" id="PTHR37326:SF1">
    <property type="entry name" value="BLL3975 PROTEIN"/>
    <property type="match status" value="1"/>
</dbReference>
<evidence type="ECO:0000256" key="3">
    <source>
        <dbReference type="ARBA" id="ARBA00022801"/>
    </source>
</evidence>
<gene>
    <name evidence="6" type="ORF">SAMN04488136_12123</name>
</gene>
<dbReference type="GO" id="GO:0016788">
    <property type="term" value="F:hydrolase activity, acting on ester bonds"/>
    <property type="evidence" value="ECO:0007669"/>
    <property type="project" value="InterPro"/>
</dbReference>
<dbReference type="InterPro" id="IPR055438">
    <property type="entry name" value="AstE_AspA_cat"/>
</dbReference>
<dbReference type="Proteomes" id="UP000198854">
    <property type="component" value="Unassembled WGS sequence"/>
</dbReference>
<keyword evidence="4" id="KW-0862">Zinc</keyword>
<evidence type="ECO:0000313" key="7">
    <source>
        <dbReference type="Proteomes" id="UP000198854"/>
    </source>
</evidence>
<dbReference type="PANTHER" id="PTHR37326">
    <property type="entry name" value="BLL3975 PROTEIN"/>
    <property type="match status" value="1"/>
</dbReference>
<dbReference type="Gene3D" id="3.40.630.10">
    <property type="entry name" value="Zn peptidases"/>
    <property type="match status" value="1"/>
</dbReference>
<organism evidence="6 7">
    <name type="scientific">Vibrio xiamenensis</name>
    <dbReference type="NCBI Taxonomy" id="861298"/>
    <lineage>
        <taxon>Bacteria</taxon>
        <taxon>Pseudomonadati</taxon>
        <taxon>Pseudomonadota</taxon>
        <taxon>Gammaproteobacteria</taxon>
        <taxon>Vibrionales</taxon>
        <taxon>Vibrionaceae</taxon>
        <taxon>Vibrio</taxon>
    </lineage>
</organism>
<evidence type="ECO:0000259" key="5">
    <source>
        <dbReference type="Pfam" id="PF24827"/>
    </source>
</evidence>
<dbReference type="RefSeq" id="WP_093276249.1">
    <property type="nucleotide sequence ID" value="NZ_FNDD01000021.1"/>
</dbReference>
<dbReference type="AlphaFoldDB" id="A0A1G8DR71"/>
<feature type="domain" description="Succinylglutamate desuccinylase/Aspartoacylase catalytic" evidence="5">
    <location>
        <begin position="30"/>
        <end position="264"/>
    </location>
</feature>
<dbReference type="OrthoDB" id="527673at2"/>
<keyword evidence="3" id="KW-0378">Hydrolase</keyword>
<keyword evidence="2" id="KW-0479">Metal-binding</keyword>
<evidence type="ECO:0000313" key="6">
    <source>
        <dbReference type="EMBL" id="SDH60163.1"/>
    </source>
</evidence>
<dbReference type="SUPFAM" id="SSF53187">
    <property type="entry name" value="Zn-dependent exopeptidases"/>
    <property type="match status" value="1"/>
</dbReference>